<dbReference type="SUPFAM" id="SSF161084">
    <property type="entry name" value="MAPEG domain-like"/>
    <property type="match status" value="1"/>
</dbReference>
<dbReference type="PANTHER" id="PTHR35814">
    <property type="match status" value="1"/>
</dbReference>
<feature type="transmembrane region" description="Helical" evidence="5">
    <location>
        <begin position="108"/>
        <end position="131"/>
    </location>
</feature>
<comment type="caution">
    <text evidence="6">The sequence shown here is derived from an EMBL/GenBank/DDBJ whole genome shotgun (WGS) entry which is preliminary data.</text>
</comment>
<dbReference type="EMBL" id="JAHWXP010000002">
    <property type="protein sequence ID" value="MBY8337298.1"/>
    <property type="molecule type" value="Genomic_DNA"/>
</dbReference>
<keyword evidence="3 5" id="KW-1133">Transmembrane helix</keyword>
<dbReference type="Gene3D" id="1.20.120.550">
    <property type="entry name" value="Membrane associated eicosanoid/glutathione metabolism-like domain"/>
    <property type="match status" value="1"/>
</dbReference>
<organism evidence="6 7">
    <name type="scientific">Alteriqipengyuania abyssalis</name>
    <dbReference type="NCBI Taxonomy" id="2860200"/>
    <lineage>
        <taxon>Bacteria</taxon>
        <taxon>Pseudomonadati</taxon>
        <taxon>Pseudomonadota</taxon>
        <taxon>Alphaproteobacteria</taxon>
        <taxon>Sphingomonadales</taxon>
        <taxon>Erythrobacteraceae</taxon>
        <taxon>Alteriqipengyuania</taxon>
    </lineage>
</organism>
<dbReference type="InterPro" id="IPR023352">
    <property type="entry name" value="MAPEG-like_dom_sf"/>
</dbReference>
<feature type="transmembrane region" description="Helical" evidence="5">
    <location>
        <begin position="53"/>
        <end position="71"/>
    </location>
</feature>
<feature type="transmembrane region" description="Helical" evidence="5">
    <location>
        <begin position="6"/>
        <end position="24"/>
    </location>
</feature>
<dbReference type="PANTHER" id="PTHR35814:SF1">
    <property type="entry name" value="GLUTATHIONE S-TRANSFERASE-RELATED"/>
    <property type="match status" value="1"/>
</dbReference>
<evidence type="ECO:0000256" key="5">
    <source>
        <dbReference type="SAM" id="Phobius"/>
    </source>
</evidence>
<dbReference type="Pfam" id="PF01124">
    <property type="entry name" value="MAPEG"/>
    <property type="match status" value="1"/>
</dbReference>
<evidence type="ECO:0000256" key="1">
    <source>
        <dbReference type="ARBA" id="ARBA00004370"/>
    </source>
</evidence>
<dbReference type="RefSeq" id="WP_222824822.1">
    <property type="nucleotide sequence ID" value="NZ_JAHWXP010000002.1"/>
</dbReference>
<comment type="subcellular location">
    <subcellularLocation>
        <location evidence="1">Membrane</location>
    </subcellularLocation>
</comment>
<reference evidence="6 7" key="1">
    <citation type="submission" date="2021-07" db="EMBL/GenBank/DDBJ databases">
        <title>Alteriqipengyuania abyssalis NZ-12B nov, sp.nov isolated from deep sea sponge in pacific ocean.</title>
        <authorList>
            <person name="Tareen S."/>
            <person name="Wink J."/>
        </authorList>
    </citation>
    <scope>NUCLEOTIDE SEQUENCE [LARGE SCALE GENOMIC DNA]</scope>
    <source>
        <strain evidence="6 7">NZ-12B</strain>
    </source>
</reference>
<accession>A0ABS7PFP5</accession>
<evidence type="ECO:0000256" key="2">
    <source>
        <dbReference type="ARBA" id="ARBA00022692"/>
    </source>
</evidence>
<name>A0ABS7PFP5_9SPHN</name>
<evidence type="ECO:0000313" key="6">
    <source>
        <dbReference type="EMBL" id="MBY8337298.1"/>
    </source>
</evidence>
<gene>
    <name evidence="6" type="ORF">KYN89_09565</name>
</gene>
<evidence type="ECO:0000256" key="3">
    <source>
        <dbReference type="ARBA" id="ARBA00022989"/>
    </source>
</evidence>
<keyword evidence="4 5" id="KW-0472">Membrane</keyword>
<dbReference type="Proteomes" id="UP000759298">
    <property type="component" value="Unassembled WGS sequence"/>
</dbReference>
<evidence type="ECO:0000313" key="7">
    <source>
        <dbReference type="Proteomes" id="UP000759298"/>
    </source>
</evidence>
<keyword evidence="7" id="KW-1185">Reference proteome</keyword>
<evidence type="ECO:0000256" key="4">
    <source>
        <dbReference type="ARBA" id="ARBA00023136"/>
    </source>
</evidence>
<feature type="transmembrane region" description="Helical" evidence="5">
    <location>
        <begin position="77"/>
        <end position="96"/>
    </location>
</feature>
<sequence length="132" mass="14077">MDIMLPVSLTSAAMFGLLALWLAVRCGRARLKAKVGHGDGGNPLLARRMRAQLNFVETAPFVLALIVLIELTGRGGMWLHLLSILFVFGRILHGVGMDAEKGGLPRQIGVIVTMLTLLGLSVFAALIGFGVV</sequence>
<dbReference type="InterPro" id="IPR001129">
    <property type="entry name" value="Membr-assoc_MAPEG"/>
</dbReference>
<protein>
    <submittedName>
        <fullName evidence="6">MAPEG family protein</fullName>
    </submittedName>
</protein>
<proteinExistence type="predicted"/>
<keyword evidence="2 5" id="KW-0812">Transmembrane</keyword>